<dbReference type="RefSeq" id="WP_214211518.1">
    <property type="nucleotide sequence ID" value="NZ_JABBFO010000001.1"/>
</dbReference>
<evidence type="ECO:0000313" key="1">
    <source>
        <dbReference type="EMBL" id="MBT0725792.1"/>
    </source>
</evidence>
<proteinExistence type="predicted"/>
<reference evidence="1 2" key="1">
    <citation type="submission" date="2020-04" db="EMBL/GenBank/DDBJ databases">
        <title>Genome sequencing of Rosenbergiella species.</title>
        <authorList>
            <person name="Alvarez-Perez S."/>
            <person name="Lievens B."/>
        </authorList>
    </citation>
    <scope>NUCLEOTIDE SEQUENCE [LARGE SCALE GENOMIC DNA]</scope>
    <source>
        <strain evidence="1 2">CdVSA20.1</strain>
    </source>
</reference>
<keyword evidence="2" id="KW-1185">Reference proteome</keyword>
<protein>
    <submittedName>
        <fullName evidence="1">Uncharacterized protein</fullName>
    </submittedName>
</protein>
<dbReference type="EMBL" id="JABBFO010000001">
    <property type="protein sequence ID" value="MBT0725792.1"/>
    <property type="molecule type" value="Genomic_DNA"/>
</dbReference>
<dbReference type="Proteomes" id="UP000786875">
    <property type="component" value="Unassembled WGS sequence"/>
</dbReference>
<name>A0ABS5T2Y5_9GAMM</name>
<gene>
    <name evidence="1" type="ORF">HGT73_00010</name>
</gene>
<accession>A0ABS5T2Y5</accession>
<sequence>MNIVDTRIVRPIPLLLRPLILSLQQQFKETGLLLGEIKGSASVSQWGRVCWQKLRHGQPWGLHDCRRSLATKMNDMGMAIYNRSQYCFIHSTLLGGYNQPKTPPQAV</sequence>
<evidence type="ECO:0000313" key="2">
    <source>
        <dbReference type="Proteomes" id="UP000786875"/>
    </source>
</evidence>
<comment type="caution">
    <text evidence="1">The sequence shown here is derived from an EMBL/GenBank/DDBJ whole genome shotgun (WGS) entry which is preliminary data.</text>
</comment>
<organism evidence="1 2">
    <name type="scientific">Rosenbergiella australiborealis</name>
    <dbReference type="NCBI Taxonomy" id="1544696"/>
    <lineage>
        <taxon>Bacteria</taxon>
        <taxon>Pseudomonadati</taxon>
        <taxon>Pseudomonadota</taxon>
        <taxon>Gammaproteobacteria</taxon>
        <taxon>Enterobacterales</taxon>
        <taxon>Erwiniaceae</taxon>
        <taxon>Rosenbergiella</taxon>
    </lineage>
</organism>